<organism evidence="3 4">
    <name type="scientific">Pestalotiopsis fici (strain W106-1 / CGMCC3.15140)</name>
    <dbReference type="NCBI Taxonomy" id="1229662"/>
    <lineage>
        <taxon>Eukaryota</taxon>
        <taxon>Fungi</taxon>
        <taxon>Dikarya</taxon>
        <taxon>Ascomycota</taxon>
        <taxon>Pezizomycotina</taxon>
        <taxon>Sordariomycetes</taxon>
        <taxon>Xylariomycetidae</taxon>
        <taxon>Amphisphaeriales</taxon>
        <taxon>Sporocadaceae</taxon>
        <taxon>Pestalotiopsis</taxon>
    </lineage>
</organism>
<sequence>MSVDPISLALSTGAIALALKGAIDTALFVESFFDRDMISYGYLETCYSTERVWLQIWRETCNVCENNDGILQEKPEYLKKQVIHILNTVHDLSQDAKKMIDRYQIVAPETSVKDLNKVVKSGHPSQTKNVADLRPNSRVRWIIKGRAEFEQIIRRFREQNRDLERLTLGPGARDGLASRVVSGIPESSLAGFAQGLHIVPKTNIALAASVKALQPSLENQTLTSTQLMGERLKMVGPQSTRDSATGMLSLADGSQAPVWIEWIILEDGQNSNTNAYISRINSLGGLLERVGDPMLHLLPCHGVFRDTNYQQKYGILRLGYVFGVPQGNDYESDLVESPPISLRQLIDGSNDTDNRGRLPRPFLGDRFLLAYDLAASFGLFHAAGWLHKGLHAGSVTFLQRSTQRSSAIELRDPFVTGFQYSRPQSSESLSRGPLENKDLDYYYHPDVGRGFTKRRDLYGLGVILLEIGRWGLIADAVSERNRPQDRQAWHTFLMKKAVPDVGWRMGERYEKVVRVLLECKLPGDEHDKDFYFQQFQERVLEPLSSCSA</sequence>
<evidence type="ECO:0000313" key="3">
    <source>
        <dbReference type="EMBL" id="ETS85791.1"/>
    </source>
</evidence>
<dbReference type="eggNOG" id="ENOG502RVX0">
    <property type="taxonomic scope" value="Eukaryota"/>
</dbReference>
<dbReference type="InterPro" id="IPR029498">
    <property type="entry name" value="HeLo_dom"/>
</dbReference>
<evidence type="ECO:0000259" key="2">
    <source>
        <dbReference type="Pfam" id="PF24476"/>
    </source>
</evidence>
<accession>W3XKP1</accession>
<dbReference type="Pfam" id="PF14479">
    <property type="entry name" value="HeLo"/>
    <property type="match status" value="1"/>
</dbReference>
<dbReference type="EMBL" id="KI912110">
    <property type="protein sequence ID" value="ETS85791.1"/>
    <property type="molecule type" value="Genomic_DNA"/>
</dbReference>
<dbReference type="HOGENOM" id="CLU_017444_4_1_1"/>
<protein>
    <submittedName>
        <fullName evidence="3">Uncharacterized protein</fullName>
    </submittedName>
</protein>
<feature type="domain" description="Prion-inhibition and propagation HeLo" evidence="1">
    <location>
        <begin position="40"/>
        <end position="167"/>
    </location>
</feature>
<dbReference type="PANTHER" id="PTHR37542:SF3">
    <property type="entry name" value="PRION-INHIBITION AND PROPAGATION HELO DOMAIN-CONTAINING PROTEIN"/>
    <property type="match status" value="1"/>
</dbReference>
<evidence type="ECO:0000259" key="1">
    <source>
        <dbReference type="Pfam" id="PF14479"/>
    </source>
</evidence>
<dbReference type="InterPro" id="IPR056002">
    <property type="entry name" value="DUF7580"/>
</dbReference>
<reference evidence="4" key="1">
    <citation type="journal article" date="2015" name="BMC Genomics">
        <title>Genomic and transcriptomic analysis of the endophytic fungus Pestalotiopsis fici reveals its lifestyle and high potential for synthesis of natural products.</title>
        <authorList>
            <person name="Wang X."/>
            <person name="Zhang X."/>
            <person name="Liu L."/>
            <person name="Xiang M."/>
            <person name="Wang W."/>
            <person name="Sun X."/>
            <person name="Che Y."/>
            <person name="Guo L."/>
            <person name="Liu G."/>
            <person name="Guo L."/>
            <person name="Wang C."/>
            <person name="Yin W.B."/>
            <person name="Stadler M."/>
            <person name="Zhang X."/>
            <person name="Liu X."/>
        </authorList>
    </citation>
    <scope>NUCLEOTIDE SEQUENCE [LARGE SCALE GENOMIC DNA]</scope>
    <source>
        <strain evidence="4">W106-1 / CGMCC3.15140</strain>
    </source>
</reference>
<gene>
    <name evidence="3" type="ORF">PFICI_03816</name>
</gene>
<keyword evidence="4" id="KW-1185">Reference proteome</keyword>
<dbReference type="KEGG" id="pfy:PFICI_03816"/>
<dbReference type="Gene3D" id="1.20.120.1020">
    <property type="entry name" value="Prion-inhibition and propagation, HeLo domain"/>
    <property type="match status" value="1"/>
</dbReference>
<dbReference type="PANTHER" id="PTHR37542">
    <property type="entry name" value="HELO DOMAIN-CONTAINING PROTEIN-RELATED"/>
    <property type="match status" value="1"/>
</dbReference>
<dbReference type="GeneID" id="19268829"/>
<dbReference type="AlphaFoldDB" id="W3XKP1"/>
<proteinExistence type="predicted"/>
<dbReference type="Pfam" id="PF24476">
    <property type="entry name" value="DUF7580"/>
    <property type="match status" value="1"/>
</dbReference>
<dbReference type="RefSeq" id="XP_007830588.1">
    <property type="nucleotide sequence ID" value="XM_007832397.1"/>
</dbReference>
<evidence type="ECO:0000313" key="4">
    <source>
        <dbReference type="Proteomes" id="UP000030651"/>
    </source>
</evidence>
<name>W3XKP1_PESFW</name>
<dbReference type="InterPro" id="IPR038305">
    <property type="entry name" value="HeLo_sf"/>
</dbReference>
<feature type="domain" description="DUF7580" evidence="2">
    <location>
        <begin position="332"/>
        <end position="492"/>
    </location>
</feature>
<dbReference type="Proteomes" id="UP000030651">
    <property type="component" value="Unassembled WGS sequence"/>
</dbReference>
<dbReference type="OrthoDB" id="1911848at2759"/>
<dbReference type="InParanoid" id="W3XKP1"/>